<reference evidence="2" key="1">
    <citation type="journal article" date="2014" name="Int. J. Syst. Evol. Microbiol.">
        <title>Complete genome sequence of Corynebacterium casei LMG S-19264T (=DSM 44701T), isolated from a smear-ripened cheese.</title>
        <authorList>
            <consortium name="US DOE Joint Genome Institute (JGI-PGF)"/>
            <person name="Walter F."/>
            <person name="Albersmeier A."/>
            <person name="Kalinowski J."/>
            <person name="Ruckert C."/>
        </authorList>
    </citation>
    <scope>NUCLEOTIDE SEQUENCE</scope>
    <source>
        <strain evidence="2">JCM 12289</strain>
    </source>
</reference>
<name>A0AAV3SEZ4_HALDO</name>
<feature type="transmembrane region" description="Helical" evidence="1">
    <location>
        <begin position="202"/>
        <end position="219"/>
    </location>
</feature>
<dbReference type="RefSeq" id="WP_244702481.1">
    <property type="nucleotide sequence ID" value="NZ_BAAADN010000017.1"/>
</dbReference>
<feature type="transmembrane region" description="Helical" evidence="1">
    <location>
        <begin position="280"/>
        <end position="299"/>
    </location>
</feature>
<feature type="transmembrane region" description="Helical" evidence="1">
    <location>
        <begin position="248"/>
        <end position="268"/>
    </location>
</feature>
<evidence type="ECO:0000313" key="2">
    <source>
        <dbReference type="EMBL" id="GAA0455620.1"/>
    </source>
</evidence>
<feature type="transmembrane region" description="Helical" evidence="1">
    <location>
        <begin position="226"/>
        <end position="242"/>
    </location>
</feature>
<keyword evidence="1" id="KW-1133">Transmembrane helix</keyword>
<dbReference type="Proteomes" id="UP000830542">
    <property type="component" value="Chromosome"/>
</dbReference>
<dbReference type="Proteomes" id="UP001500962">
    <property type="component" value="Unassembled WGS sequence"/>
</dbReference>
<dbReference type="KEGG" id="hdo:MUK72_00180"/>
<feature type="transmembrane region" description="Helical" evidence="1">
    <location>
        <begin position="143"/>
        <end position="166"/>
    </location>
</feature>
<evidence type="ECO:0000313" key="5">
    <source>
        <dbReference type="Proteomes" id="UP001500962"/>
    </source>
</evidence>
<evidence type="ECO:0000313" key="3">
    <source>
        <dbReference type="EMBL" id="UOO95160.1"/>
    </source>
</evidence>
<feature type="transmembrane region" description="Helical" evidence="1">
    <location>
        <begin position="463"/>
        <end position="485"/>
    </location>
</feature>
<feature type="transmembrane region" description="Helical" evidence="1">
    <location>
        <begin position="178"/>
        <end position="196"/>
    </location>
</feature>
<protein>
    <submittedName>
        <fullName evidence="2">Uncharacterized protein</fullName>
    </submittedName>
</protein>
<reference evidence="2" key="3">
    <citation type="submission" date="2023-12" db="EMBL/GenBank/DDBJ databases">
        <authorList>
            <person name="Sun Q."/>
            <person name="Inoue M."/>
        </authorList>
    </citation>
    <scope>NUCLEOTIDE SEQUENCE</scope>
    <source>
        <strain evidence="2">JCM 12289</strain>
    </source>
</reference>
<sequence length="631" mass="68332">MHATTHRRLSKATLAAGAIALAVAALAAHLTPATGYELSIYRATPSAFWIGLFVALAATVVLAFASHQRSIRVTALWLAGLAIVAFAALPLIRGYYYFGPEDALSHLGTTKDLAHGIVGLTATIYPGMHTLAALLGTLTTKSFTWSLLVTVPTFVALFVLFVPLCVRLIVARTQIDPIAVVSALLLLPIAVIYLPVLQPIPTSEAILFIPAVTFVLLAYTRRHRRLAFGTLLVITLAFLVVLHPQHGLVFGALLGIVLVTQFVAQPLTRTVTSPKAIARLFVQFVVLAGVGLAVVWLWLSTQSLFGRGVSQIGPTLFGVETTAQLRTFLATHSFDAIIAELLDNPSQPIIPRSNTLEVLGVSVRAIYRRTFAAEIVYGIFAVLALFVPVLSKLANRRNIRYSVVLSLLCGLVPVSILTGLYVLAGLPIQYFRYLGFILVFVTILGAVFLWEARAAAETWLPSVPLRSVLAVGFVVLLVVSSFTMFRSPYVAQETDHVPEGQVDGYEFAFAHGASDAGFASVGSPIQRYRDGIAGSNASNIPQASLDDPRGSGRYLRVPYHFADQQLRTQSDEPFYLPVTAVDRQSSTQLYGGVEFSQDDFAYLNRTPGIANTYANGQFDLYRVEPANETDG</sequence>
<evidence type="ECO:0000256" key="1">
    <source>
        <dbReference type="SAM" id="Phobius"/>
    </source>
</evidence>
<feature type="transmembrane region" description="Helical" evidence="1">
    <location>
        <begin position="76"/>
        <end position="98"/>
    </location>
</feature>
<dbReference type="EMBL" id="BAAADN010000017">
    <property type="protein sequence ID" value="GAA0455620.1"/>
    <property type="molecule type" value="Genomic_DNA"/>
</dbReference>
<evidence type="ECO:0000313" key="4">
    <source>
        <dbReference type="Proteomes" id="UP000830542"/>
    </source>
</evidence>
<keyword evidence="4" id="KW-1185">Reference proteome</keyword>
<keyword evidence="1" id="KW-0812">Transmembrane</keyword>
<dbReference type="GeneID" id="71760218"/>
<accession>A0AAV3SEZ4</accession>
<feature type="transmembrane region" description="Helical" evidence="1">
    <location>
        <begin position="371"/>
        <end position="391"/>
    </location>
</feature>
<organism evidence="2 5">
    <name type="scientific">Halococcus dombrowskii</name>
    <dbReference type="NCBI Taxonomy" id="179637"/>
    <lineage>
        <taxon>Archaea</taxon>
        <taxon>Methanobacteriati</taxon>
        <taxon>Methanobacteriota</taxon>
        <taxon>Stenosarchaea group</taxon>
        <taxon>Halobacteria</taxon>
        <taxon>Halobacteriales</taxon>
        <taxon>Halococcaceae</taxon>
        <taxon>Halococcus</taxon>
    </lineage>
</organism>
<dbReference type="AlphaFoldDB" id="A0AAV3SEZ4"/>
<reference evidence="3" key="2">
    <citation type="submission" date="2022-04" db="EMBL/GenBank/DDBJ databases">
        <title>Sequencing and genomic assembly of Halococcus dombrowskii.</title>
        <authorList>
            <person name="Lim S.W."/>
            <person name="MacLea K.S."/>
        </authorList>
    </citation>
    <scope>NUCLEOTIDE SEQUENCE</scope>
    <source>
        <strain evidence="3">H4</strain>
    </source>
</reference>
<feature type="transmembrane region" description="Helical" evidence="1">
    <location>
        <begin position="430"/>
        <end position="451"/>
    </location>
</feature>
<keyword evidence="1" id="KW-0472">Membrane</keyword>
<dbReference type="EMBL" id="CP095005">
    <property type="protein sequence ID" value="UOO95160.1"/>
    <property type="molecule type" value="Genomic_DNA"/>
</dbReference>
<feature type="transmembrane region" description="Helical" evidence="1">
    <location>
        <begin position="403"/>
        <end position="424"/>
    </location>
</feature>
<feature type="transmembrane region" description="Helical" evidence="1">
    <location>
        <begin position="46"/>
        <end position="64"/>
    </location>
</feature>
<gene>
    <name evidence="2" type="ORF">GCM10008985_09370</name>
    <name evidence="3" type="ORF">MUK72_00180</name>
</gene>
<proteinExistence type="predicted"/>